<comment type="caution">
    <text evidence="1">The sequence shown here is derived from an EMBL/GenBank/DDBJ whole genome shotgun (WGS) entry which is preliminary data.</text>
</comment>
<dbReference type="EMBL" id="CM023482">
    <property type="protein sequence ID" value="KAH6939000.1"/>
    <property type="molecule type" value="Genomic_DNA"/>
</dbReference>
<sequence length="237" mass="25934">MRAVTTPLCACKCSPCSCSSSRRSSEYRAWRPRSRRSSRGEDGGRYAEEEDEEEGSSSSAEDGTSAESALAGGGVTFKSQQHRKRCCDDDFSSLSTRLRCLLAAVVVLLVLTAVFVPLYYFVFREHFGPLWRTLFGTRVADASSGGAEATVGGAGVSTLDETLAPFQTTPAWKPQCPEAPVLEWDRFDCYPEDPDVDLRTCEDRGCCWAVTNVRNDKDGPAAREHYRSAYTKGAPAV</sequence>
<keyword evidence="2" id="KW-1185">Reference proteome</keyword>
<evidence type="ECO:0000313" key="2">
    <source>
        <dbReference type="Proteomes" id="UP000821845"/>
    </source>
</evidence>
<proteinExistence type="predicted"/>
<name>A0ACB7SWK5_HYAAI</name>
<accession>A0ACB7SWK5</accession>
<reference evidence="1" key="1">
    <citation type="submission" date="2020-05" db="EMBL/GenBank/DDBJ databases">
        <title>Large-scale comparative analyses of tick genomes elucidate their genetic diversity and vector capacities.</title>
        <authorList>
            <person name="Jia N."/>
            <person name="Wang J."/>
            <person name="Shi W."/>
            <person name="Du L."/>
            <person name="Sun Y."/>
            <person name="Zhan W."/>
            <person name="Jiang J."/>
            <person name="Wang Q."/>
            <person name="Zhang B."/>
            <person name="Ji P."/>
            <person name="Sakyi L.B."/>
            <person name="Cui X."/>
            <person name="Yuan T."/>
            <person name="Jiang B."/>
            <person name="Yang W."/>
            <person name="Lam T.T.-Y."/>
            <person name="Chang Q."/>
            <person name="Ding S."/>
            <person name="Wang X."/>
            <person name="Zhu J."/>
            <person name="Ruan X."/>
            <person name="Zhao L."/>
            <person name="Wei J."/>
            <person name="Que T."/>
            <person name="Du C."/>
            <person name="Cheng J."/>
            <person name="Dai P."/>
            <person name="Han X."/>
            <person name="Huang E."/>
            <person name="Gao Y."/>
            <person name="Liu J."/>
            <person name="Shao H."/>
            <person name="Ye R."/>
            <person name="Li L."/>
            <person name="Wei W."/>
            <person name="Wang X."/>
            <person name="Wang C."/>
            <person name="Yang T."/>
            <person name="Huo Q."/>
            <person name="Li W."/>
            <person name="Guo W."/>
            <person name="Chen H."/>
            <person name="Zhou L."/>
            <person name="Ni X."/>
            <person name="Tian J."/>
            <person name="Zhou Y."/>
            <person name="Sheng Y."/>
            <person name="Liu T."/>
            <person name="Pan Y."/>
            <person name="Xia L."/>
            <person name="Li J."/>
            <person name="Zhao F."/>
            <person name="Cao W."/>
        </authorList>
    </citation>
    <scope>NUCLEOTIDE SEQUENCE</scope>
    <source>
        <strain evidence="1">Hyas-2018</strain>
    </source>
</reference>
<organism evidence="1 2">
    <name type="scientific">Hyalomma asiaticum</name>
    <name type="common">Tick</name>
    <dbReference type="NCBI Taxonomy" id="266040"/>
    <lineage>
        <taxon>Eukaryota</taxon>
        <taxon>Metazoa</taxon>
        <taxon>Ecdysozoa</taxon>
        <taxon>Arthropoda</taxon>
        <taxon>Chelicerata</taxon>
        <taxon>Arachnida</taxon>
        <taxon>Acari</taxon>
        <taxon>Parasitiformes</taxon>
        <taxon>Ixodida</taxon>
        <taxon>Ixodoidea</taxon>
        <taxon>Ixodidae</taxon>
        <taxon>Hyalomminae</taxon>
        <taxon>Hyalomma</taxon>
    </lineage>
</organism>
<dbReference type="Proteomes" id="UP000821845">
    <property type="component" value="Chromosome 2"/>
</dbReference>
<protein>
    <submittedName>
        <fullName evidence="1">Uncharacterized protein</fullName>
    </submittedName>
</protein>
<evidence type="ECO:0000313" key="1">
    <source>
        <dbReference type="EMBL" id="KAH6939000.1"/>
    </source>
</evidence>
<gene>
    <name evidence="1" type="ORF">HPB50_015552</name>
</gene>